<keyword evidence="3 6" id="KW-0813">Transport</keyword>
<evidence type="ECO:0000256" key="3">
    <source>
        <dbReference type="ARBA" id="ARBA00022448"/>
    </source>
</evidence>
<evidence type="ECO:0000313" key="8">
    <source>
        <dbReference type="EMBL" id="WZN66196.1"/>
    </source>
</evidence>
<evidence type="ECO:0000256" key="5">
    <source>
        <dbReference type="ARBA" id="ARBA00023136"/>
    </source>
</evidence>
<reference evidence="8 9" key="1">
    <citation type="submission" date="2024-03" db="EMBL/GenBank/DDBJ databases">
        <title>Complete genome sequence of the green alga Chloropicon roscoffensis RCC1871.</title>
        <authorList>
            <person name="Lemieux C."/>
            <person name="Pombert J.-F."/>
            <person name="Otis C."/>
            <person name="Turmel M."/>
        </authorList>
    </citation>
    <scope>NUCLEOTIDE SEQUENCE [LARGE SCALE GENOMIC DNA]</scope>
    <source>
        <strain evidence="8 9">RCC1871</strain>
    </source>
</reference>
<dbReference type="Gene3D" id="3.30.450.60">
    <property type="match status" value="1"/>
</dbReference>
<dbReference type="GO" id="GO:0012505">
    <property type="term" value="C:endomembrane system"/>
    <property type="evidence" value="ECO:0007669"/>
    <property type="project" value="UniProtKB-SubCell"/>
</dbReference>
<protein>
    <recommendedName>
        <fullName evidence="6">AP complex subunit sigma</fullName>
    </recommendedName>
</protein>
<dbReference type="InterPro" id="IPR016635">
    <property type="entry name" value="AP_complex_ssu"/>
</dbReference>
<feature type="domain" description="AP complex mu/sigma subunit" evidence="7">
    <location>
        <begin position="1"/>
        <end position="144"/>
    </location>
</feature>
<dbReference type="PIRSF" id="PIRSF015588">
    <property type="entry name" value="AP_complex_sigma"/>
    <property type="match status" value="1"/>
</dbReference>
<sequence length="165" mass="19176">MIRCFLVINNFGKPRLMKFYERLSNEERQRVIESAYGLVSKRLEDLCNFVEDDSLFGGETQLIYRHFATLYFIVICDKAESELGILDLIQVYVETLDKSFENVCELDIIFNQQKAGLILDQMVTGGLVLETNSQEIVSKYKELERNMKQQERELKSPVASSPRTF</sequence>
<evidence type="ECO:0000313" key="9">
    <source>
        <dbReference type="Proteomes" id="UP001472866"/>
    </source>
</evidence>
<dbReference type="PANTHER" id="PTHR11753">
    <property type="entry name" value="ADAPTOR COMPLEXES SMALL SUBUNIT FAMILY"/>
    <property type="match status" value="1"/>
</dbReference>
<dbReference type="SUPFAM" id="SSF64356">
    <property type="entry name" value="SNARE-like"/>
    <property type="match status" value="1"/>
</dbReference>
<dbReference type="InterPro" id="IPR022775">
    <property type="entry name" value="AP_mu_sigma_su"/>
</dbReference>
<proteinExistence type="inferred from homology"/>
<evidence type="ECO:0000256" key="6">
    <source>
        <dbReference type="PIRNR" id="PIRNR015588"/>
    </source>
</evidence>
<evidence type="ECO:0000259" key="7">
    <source>
        <dbReference type="Pfam" id="PF01217"/>
    </source>
</evidence>
<dbReference type="InterPro" id="IPR011012">
    <property type="entry name" value="Longin-like_dom_sf"/>
</dbReference>
<keyword evidence="4 6" id="KW-0653">Protein transport</keyword>
<comment type="subcellular location">
    <subcellularLocation>
        <location evidence="1">Endomembrane system</location>
    </subcellularLocation>
</comment>
<keyword evidence="5 6" id="KW-0472">Membrane</keyword>
<dbReference type="AlphaFoldDB" id="A0AAX4PK03"/>
<gene>
    <name evidence="8" type="ORF">HKI87_14g77610</name>
</gene>
<evidence type="ECO:0000256" key="1">
    <source>
        <dbReference type="ARBA" id="ARBA00004308"/>
    </source>
</evidence>
<dbReference type="Pfam" id="PF01217">
    <property type="entry name" value="Clat_adaptor_s"/>
    <property type="match status" value="1"/>
</dbReference>
<organism evidence="8 9">
    <name type="scientific">Chloropicon roscoffensis</name>
    <dbReference type="NCBI Taxonomy" id="1461544"/>
    <lineage>
        <taxon>Eukaryota</taxon>
        <taxon>Viridiplantae</taxon>
        <taxon>Chlorophyta</taxon>
        <taxon>Chloropicophyceae</taxon>
        <taxon>Chloropicales</taxon>
        <taxon>Chloropicaceae</taxon>
        <taxon>Chloropicon</taxon>
    </lineage>
</organism>
<evidence type="ECO:0000256" key="2">
    <source>
        <dbReference type="ARBA" id="ARBA00006972"/>
    </source>
</evidence>
<comment type="similarity">
    <text evidence="2 6">Belongs to the adaptor complexes small subunit family.</text>
</comment>
<dbReference type="Proteomes" id="UP001472866">
    <property type="component" value="Chromosome 14"/>
</dbReference>
<dbReference type="PROSITE" id="PS00989">
    <property type="entry name" value="CLAT_ADAPTOR_S"/>
    <property type="match status" value="1"/>
</dbReference>
<dbReference type="EMBL" id="CP151514">
    <property type="protein sequence ID" value="WZN66196.1"/>
    <property type="molecule type" value="Genomic_DNA"/>
</dbReference>
<accession>A0AAX4PK03</accession>
<evidence type="ECO:0000256" key="4">
    <source>
        <dbReference type="ARBA" id="ARBA00022927"/>
    </source>
</evidence>
<dbReference type="GO" id="GO:0016192">
    <property type="term" value="P:vesicle-mediated transport"/>
    <property type="evidence" value="ECO:0007669"/>
    <property type="project" value="InterPro"/>
</dbReference>
<dbReference type="FunFam" id="3.30.450.60:FF:000001">
    <property type="entry name" value="AP complex subunit sigma"/>
    <property type="match status" value="1"/>
</dbReference>
<dbReference type="InterPro" id="IPR000804">
    <property type="entry name" value="Clathrin_sm-chain_CS"/>
</dbReference>
<keyword evidence="9" id="KW-1185">Reference proteome</keyword>
<name>A0AAX4PK03_9CHLO</name>
<dbReference type="GO" id="GO:0006886">
    <property type="term" value="P:intracellular protein transport"/>
    <property type="evidence" value="ECO:0007669"/>
    <property type="project" value="UniProtKB-UniRule"/>
</dbReference>
<dbReference type="GO" id="GO:0030117">
    <property type="term" value="C:membrane coat"/>
    <property type="evidence" value="ECO:0007669"/>
    <property type="project" value="InterPro"/>
</dbReference>